<evidence type="ECO:0000256" key="1">
    <source>
        <dbReference type="SAM" id="MobiDB-lite"/>
    </source>
</evidence>
<sequence>MHDEPQNKKAHLIDAPPGAMNGNAPSLSGLPEHHKKAFQNNALKNAIDISLTKQSRFSSRFPEQPHAEKQKARLD</sequence>
<dbReference type="RefSeq" id="WP_345924317.1">
    <property type="nucleotide sequence ID" value="NZ_JBDIVF010000001.1"/>
</dbReference>
<comment type="caution">
    <text evidence="2">The sequence shown here is derived from an EMBL/GenBank/DDBJ whole genome shotgun (WGS) entry which is preliminary data.</text>
</comment>
<feature type="region of interest" description="Disordered" evidence="1">
    <location>
        <begin position="54"/>
        <end position="75"/>
    </location>
</feature>
<keyword evidence="3" id="KW-1185">Reference proteome</keyword>
<proteinExistence type="predicted"/>
<feature type="region of interest" description="Disordered" evidence="1">
    <location>
        <begin position="1"/>
        <end position="32"/>
    </location>
</feature>
<name>A0ABV2CNU2_9RHOO</name>
<protein>
    <submittedName>
        <fullName evidence="2">Uncharacterized protein</fullName>
    </submittedName>
</protein>
<dbReference type="Proteomes" id="UP001548590">
    <property type="component" value="Unassembled WGS sequence"/>
</dbReference>
<evidence type="ECO:0000313" key="3">
    <source>
        <dbReference type="Proteomes" id="UP001548590"/>
    </source>
</evidence>
<accession>A0ABV2CNU2</accession>
<gene>
    <name evidence="2" type="ORF">ABVT11_04970</name>
</gene>
<evidence type="ECO:0000313" key="2">
    <source>
        <dbReference type="EMBL" id="MET1489167.1"/>
    </source>
</evidence>
<organism evidence="2 3">
    <name type="scientific">Uliginosibacterium paludis</name>
    <dbReference type="NCBI Taxonomy" id="1615952"/>
    <lineage>
        <taxon>Bacteria</taxon>
        <taxon>Pseudomonadati</taxon>
        <taxon>Pseudomonadota</taxon>
        <taxon>Betaproteobacteria</taxon>
        <taxon>Rhodocyclales</taxon>
        <taxon>Zoogloeaceae</taxon>
        <taxon>Uliginosibacterium</taxon>
    </lineage>
</organism>
<feature type="compositionally biased region" description="Basic and acidic residues" evidence="1">
    <location>
        <begin position="63"/>
        <end position="75"/>
    </location>
</feature>
<dbReference type="EMBL" id="JBEWLZ010000002">
    <property type="protein sequence ID" value="MET1489167.1"/>
    <property type="molecule type" value="Genomic_DNA"/>
</dbReference>
<reference evidence="2 3" key="1">
    <citation type="submission" date="2024-07" db="EMBL/GenBank/DDBJ databases">
        <title>Uliginosibacterium paludis KCTC:42655.</title>
        <authorList>
            <person name="Kim M.K."/>
        </authorList>
    </citation>
    <scope>NUCLEOTIDE SEQUENCE [LARGE SCALE GENOMIC DNA]</scope>
    <source>
        <strain evidence="2 3">KCTC 42655</strain>
    </source>
</reference>